<dbReference type="InterPro" id="IPR036515">
    <property type="entry name" value="Transposase_17_sf"/>
</dbReference>
<dbReference type="PANTHER" id="PTHR34322:SF2">
    <property type="entry name" value="TRANSPOSASE IS200-LIKE DOMAIN-CONTAINING PROTEIN"/>
    <property type="match status" value="1"/>
</dbReference>
<dbReference type="Gene3D" id="3.30.70.1290">
    <property type="entry name" value="Transposase IS200-like"/>
    <property type="match status" value="1"/>
</dbReference>
<keyword evidence="3" id="KW-1185">Reference proteome</keyword>
<name>A0ABV9DI96_9BACI</name>
<sequence>MPRNPRKRAHSGVYHVMLRGINKQIIFEDNQDRFRLLDTIQECKDRYGFNLYGYCLMDNHVHLLIREREESISRVIQWLSASYVYWYNKKYERSGHLYQDRFKSETVETASSFLRVLRYIHQNPLKAGLARDVFNCNWTSLNEYMGRGHLVDVDFGLQLFSSERKAAVRLFSEYMSETNDDEFLDNHSLVRVADADLATYMLELGIPSGNVLQQMDKVERNVVIRKMKQIDGVSLRQLARVTGISKSVLSRLR</sequence>
<dbReference type="PANTHER" id="PTHR34322">
    <property type="entry name" value="TRANSPOSASE, Y1_TNP DOMAIN-CONTAINING"/>
    <property type="match status" value="1"/>
</dbReference>
<dbReference type="Pfam" id="PF01797">
    <property type="entry name" value="Y1_Tnp"/>
    <property type="match status" value="1"/>
</dbReference>
<feature type="domain" description="Transposase IS200-like" evidence="1">
    <location>
        <begin position="9"/>
        <end position="123"/>
    </location>
</feature>
<comment type="caution">
    <text evidence="2">The sequence shown here is derived from an EMBL/GenBank/DDBJ whole genome shotgun (WGS) entry which is preliminary data.</text>
</comment>
<proteinExistence type="predicted"/>
<dbReference type="EMBL" id="JBHSFU010000004">
    <property type="protein sequence ID" value="MFC4557798.1"/>
    <property type="molecule type" value="Genomic_DNA"/>
</dbReference>
<gene>
    <name evidence="2" type="ORF">ACFO3D_06190</name>
</gene>
<dbReference type="RefSeq" id="WP_390293880.1">
    <property type="nucleotide sequence ID" value="NZ_JBHSFU010000004.1"/>
</dbReference>
<protein>
    <submittedName>
        <fullName evidence="2">Transposase</fullName>
    </submittedName>
</protein>
<dbReference type="InterPro" id="IPR001387">
    <property type="entry name" value="Cro/C1-type_HTH"/>
</dbReference>
<evidence type="ECO:0000313" key="2">
    <source>
        <dbReference type="EMBL" id="MFC4557798.1"/>
    </source>
</evidence>
<organism evidence="2 3">
    <name type="scientific">Virgibacillus kekensis</name>
    <dbReference type="NCBI Taxonomy" id="202261"/>
    <lineage>
        <taxon>Bacteria</taxon>
        <taxon>Bacillati</taxon>
        <taxon>Bacillota</taxon>
        <taxon>Bacilli</taxon>
        <taxon>Bacillales</taxon>
        <taxon>Bacillaceae</taxon>
        <taxon>Virgibacillus</taxon>
    </lineage>
</organism>
<dbReference type="CDD" id="cd00093">
    <property type="entry name" value="HTH_XRE"/>
    <property type="match status" value="1"/>
</dbReference>
<accession>A0ABV9DI96</accession>
<dbReference type="InterPro" id="IPR002686">
    <property type="entry name" value="Transposase_17"/>
</dbReference>
<dbReference type="Proteomes" id="UP001595989">
    <property type="component" value="Unassembled WGS sequence"/>
</dbReference>
<dbReference type="SMART" id="SM01321">
    <property type="entry name" value="Y1_Tnp"/>
    <property type="match status" value="1"/>
</dbReference>
<evidence type="ECO:0000313" key="3">
    <source>
        <dbReference type="Proteomes" id="UP001595989"/>
    </source>
</evidence>
<reference evidence="3" key="1">
    <citation type="journal article" date="2019" name="Int. J. Syst. Evol. Microbiol.">
        <title>The Global Catalogue of Microorganisms (GCM) 10K type strain sequencing project: providing services to taxonomists for standard genome sequencing and annotation.</title>
        <authorList>
            <consortium name="The Broad Institute Genomics Platform"/>
            <consortium name="The Broad Institute Genome Sequencing Center for Infectious Disease"/>
            <person name="Wu L."/>
            <person name="Ma J."/>
        </authorList>
    </citation>
    <scope>NUCLEOTIDE SEQUENCE [LARGE SCALE GENOMIC DNA]</scope>
    <source>
        <strain evidence="3">CGMCC 4.7426</strain>
    </source>
</reference>
<dbReference type="SUPFAM" id="SSF143422">
    <property type="entry name" value="Transposase IS200-like"/>
    <property type="match status" value="1"/>
</dbReference>
<evidence type="ECO:0000259" key="1">
    <source>
        <dbReference type="SMART" id="SM01321"/>
    </source>
</evidence>